<reference evidence="3 4" key="1">
    <citation type="submission" date="2017-05" db="EMBL/GenBank/DDBJ databases">
        <authorList>
            <person name="Song R."/>
            <person name="Chenine A.L."/>
            <person name="Ruprecht R.M."/>
        </authorList>
    </citation>
    <scope>NUCLEOTIDE SEQUENCE [LARGE SCALE GENOMIC DNA]</scope>
    <source>
        <strain evidence="3 4">DSM 26136</strain>
    </source>
</reference>
<proteinExistence type="predicted"/>
<dbReference type="Pfam" id="PF01841">
    <property type="entry name" value="Transglut_core"/>
    <property type="match status" value="1"/>
</dbReference>
<evidence type="ECO:0000259" key="2">
    <source>
        <dbReference type="SMART" id="SM00460"/>
    </source>
</evidence>
<keyword evidence="1" id="KW-0472">Membrane</keyword>
<dbReference type="InterPro" id="IPR021878">
    <property type="entry name" value="TgpA_N"/>
</dbReference>
<name>A0A1Y0EN15_9BURK</name>
<evidence type="ECO:0000256" key="1">
    <source>
        <dbReference type="SAM" id="Phobius"/>
    </source>
</evidence>
<dbReference type="Gene3D" id="3.10.620.30">
    <property type="match status" value="1"/>
</dbReference>
<protein>
    <recommendedName>
        <fullName evidence="2">Transglutaminase-like domain-containing protein</fullName>
    </recommendedName>
</protein>
<feature type="transmembrane region" description="Helical" evidence="1">
    <location>
        <begin position="142"/>
        <end position="161"/>
    </location>
</feature>
<evidence type="ECO:0000313" key="4">
    <source>
        <dbReference type="Proteomes" id="UP000196138"/>
    </source>
</evidence>
<dbReference type="SUPFAM" id="SSF54001">
    <property type="entry name" value="Cysteine proteinases"/>
    <property type="match status" value="1"/>
</dbReference>
<dbReference type="Proteomes" id="UP000196138">
    <property type="component" value="Chromosome"/>
</dbReference>
<feature type="transmembrane region" description="Helical" evidence="1">
    <location>
        <begin position="22"/>
        <end position="38"/>
    </location>
</feature>
<accession>A0A1Y0EN15</accession>
<evidence type="ECO:0000313" key="3">
    <source>
        <dbReference type="EMBL" id="ARU04808.1"/>
    </source>
</evidence>
<dbReference type="PANTHER" id="PTHR42736">
    <property type="entry name" value="PROTEIN-GLUTAMINE GAMMA-GLUTAMYLTRANSFERASE"/>
    <property type="match status" value="1"/>
</dbReference>
<keyword evidence="4" id="KW-1185">Reference proteome</keyword>
<sequence length="700" mass="77077">MVTTASPDPDSWAHRLRSLPRDARDTLFLLFVMALVLAPQLPHLPVWCSAAAGAVLVWRGALAWQNRRLPKRRWLVILLALSVAATLLTYKTIVGREAGVTLLTLLLVLKTLELRARRDAYVVFFLSFFAILTSFFNSQALGTAGLVFLAFFGLLMALINANMPAGRPALRTIAGVAARLMAFGTPLMVALFVFFPRVAPLWGMPSDETRGKTGLSDQMQVGTMASLALDDGIAFRIRFDDPMPRANDLYFRGPVLARFDGRNWQAEARDEGFAALVGNAGAKLTTSGPAVDYEVTLEPNRRTWLFVLDAASAAPELPPPYRTRQSDQLQWITNRPVSDILRYRAQSHTQYTYGTDLGPSRLARYIALPEGFDPRTRELGQRMRAEHPNASALDLANLALQRLRTGGFSYTLDPGVYPSNTADHFWFDHKAGFCEHIASAFVVLMRAAGVPSRVVTGYQGGERNGMDGYWVVRQADAHAWTEVWQAGQGWVRVDPTGAVMPARVGAFARLASTQGLGAMLTTLSPGLLQQVRQVWDAVNNAWTQRVLNYTQGEQLNLLKKLGFTAPTWQDLLRLLAGVIGVGALLVAAATAVRRRHVDPWVRVLAQAAQRWRDVGVSAPAPGSPRQWAAAVAATHDVPEDARHRWQAWLLRLEQLRYARPAAAPDARAGDGTLGQLRAELARLPAPTTWRRRSSAVNPPP</sequence>
<feature type="domain" description="Transglutaminase-like" evidence="2">
    <location>
        <begin position="426"/>
        <end position="497"/>
    </location>
</feature>
<dbReference type="InterPro" id="IPR052901">
    <property type="entry name" value="Bact_TGase-like"/>
</dbReference>
<dbReference type="PANTHER" id="PTHR42736:SF1">
    <property type="entry name" value="PROTEIN-GLUTAMINE GAMMA-GLUTAMYLTRANSFERASE"/>
    <property type="match status" value="1"/>
</dbReference>
<keyword evidence="1" id="KW-0812">Transmembrane</keyword>
<gene>
    <name evidence="3" type="ORF">CCO03_09060</name>
</gene>
<keyword evidence="1" id="KW-1133">Transmembrane helix</keyword>
<feature type="transmembrane region" description="Helical" evidence="1">
    <location>
        <begin position="119"/>
        <end position="136"/>
    </location>
</feature>
<dbReference type="EMBL" id="CP021455">
    <property type="protein sequence ID" value="ARU04808.1"/>
    <property type="molecule type" value="Genomic_DNA"/>
</dbReference>
<dbReference type="AlphaFoldDB" id="A0A1Y0EN15"/>
<dbReference type="InterPro" id="IPR002931">
    <property type="entry name" value="Transglutaminase-like"/>
</dbReference>
<dbReference type="KEGG" id="cser:CCO03_09060"/>
<organism evidence="3 4">
    <name type="scientific">Comamonas serinivorans</name>
    <dbReference type="NCBI Taxonomy" id="1082851"/>
    <lineage>
        <taxon>Bacteria</taxon>
        <taxon>Pseudomonadati</taxon>
        <taxon>Pseudomonadota</taxon>
        <taxon>Betaproteobacteria</taxon>
        <taxon>Burkholderiales</taxon>
        <taxon>Comamonadaceae</taxon>
        <taxon>Comamonas</taxon>
    </lineage>
</organism>
<dbReference type="RefSeq" id="WP_087280112.1">
    <property type="nucleotide sequence ID" value="NZ_CP021455.1"/>
</dbReference>
<dbReference type="OrthoDB" id="9804872at2"/>
<feature type="transmembrane region" description="Helical" evidence="1">
    <location>
        <begin position="74"/>
        <end position="90"/>
    </location>
</feature>
<dbReference type="SMART" id="SM00460">
    <property type="entry name" value="TGc"/>
    <property type="match status" value="1"/>
</dbReference>
<feature type="transmembrane region" description="Helical" evidence="1">
    <location>
        <begin position="173"/>
        <end position="195"/>
    </location>
</feature>
<dbReference type="Pfam" id="PF11992">
    <property type="entry name" value="TgpA_N"/>
    <property type="match status" value="1"/>
</dbReference>
<dbReference type="InterPro" id="IPR038765">
    <property type="entry name" value="Papain-like_cys_pep_sf"/>
</dbReference>